<sequence>LLVSPGEHLGWSYFHTLPACAERVRYGLDLGVDLMTAVLSRSSSTLAKASMSLEERDAGVTRGLLSRIFRNLVQLVLDGYLLLCDSALHDSRKGLDMDADSA</sequence>
<evidence type="ECO:0000313" key="2">
    <source>
        <dbReference type="Proteomes" id="UP000591131"/>
    </source>
</evidence>
<dbReference type="Proteomes" id="UP000591131">
    <property type="component" value="Unassembled WGS sequence"/>
</dbReference>
<gene>
    <name evidence="1" type="ORF">FOL47_004497</name>
</gene>
<reference evidence="1 2" key="1">
    <citation type="submission" date="2020-04" db="EMBL/GenBank/DDBJ databases">
        <title>Perkinsus chesapeaki whole genome sequence.</title>
        <authorList>
            <person name="Bogema D.R."/>
        </authorList>
    </citation>
    <scope>NUCLEOTIDE SEQUENCE [LARGE SCALE GENOMIC DNA]</scope>
    <source>
        <strain evidence="1">ATCC PRA-425</strain>
    </source>
</reference>
<evidence type="ECO:0000313" key="1">
    <source>
        <dbReference type="EMBL" id="KAF4647519.1"/>
    </source>
</evidence>
<feature type="non-terminal residue" evidence="1">
    <location>
        <position position="102"/>
    </location>
</feature>
<comment type="caution">
    <text evidence="1">The sequence shown here is derived from an EMBL/GenBank/DDBJ whole genome shotgun (WGS) entry which is preliminary data.</text>
</comment>
<organism evidence="1 2">
    <name type="scientific">Perkinsus chesapeaki</name>
    <name type="common">Clam parasite</name>
    <name type="synonym">Perkinsus andrewsi</name>
    <dbReference type="NCBI Taxonomy" id="330153"/>
    <lineage>
        <taxon>Eukaryota</taxon>
        <taxon>Sar</taxon>
        <taxon>Alveolata</taxon>
        <taxon>Perkinsozoa</taxon>
        <taxon>Perkinsea</taxon>
        <taxon>Perkinsida</taxon>
        <taxon>Perkinsidae</taxon>
        <taxon>Perkinsus</taxon>
    </lineage>
</organism>
<keyword evidence="2" id="KW-1185">Reference proteome</keyword>
<dbReference type="EMBL" id="JAAPAO010002554">
    <property type="protein sequence ID" value="KAF4647519.1"/>
    <property type="molecule type" value="Genomic_DNA"/>
</dbReference>
<protein>
    <submittedName>
        <fullName evidence="1">Uncharacterized protein</fullName>
    </submittedName>
</protein>
<proteinExistence type="predicted"/>
<name>A0A7J6KLF3_PERCH</name>
<dbReference type="AlphaFoldDB" id="A0A7J6KLF3"/>
<accession>A0A7J6KLF3</accession>